<evidence type="ECO:0000313" key="2">
    <source>
        <dbReference type="EMBL" id="KNC96711.1"/>
    </source>
</evidence>
<dbReference type="RefSeq" id="XP_016604751.1">
    <property type="nucleotide sequence ID" value="XM_016756070.1"/>
</dbReference>
<feature type="region of interest" description="Disordered" evidence="1">
    <location>
        <begin position="1"/>
        <end position="103"/>
    </location>
</feature>
<dbReference type="OrthoDB" id="2096377at2759"/>
<protein>
    <submittedName>
        <fullName evidence="2">Uncharacterized protein</fullName>
    </submittedName>
</protein>
<feature type="compositionally biased region" description="Basic and acidic residues" evidence="1">
    <location>
        <begin position="67"/>
        <end position="77"/>
    </location>
</feature>
<dbReference type="VEuPathDB" id="FungiDB:SPPG_07921"/>
<dbReference type="EMBL" id="KQ257467">
    <property type="protein sequence ID" value="KNC96711.1"/>
    <property type="molecule type" value="Genomic_DNA"/>
</dbReference>
<dbReference type="AlphaFoldDB" id="A0A0L0H760"/>
<name>A0A0L0H760_SPIPD</name>
<reference evidence="2 3" key="1">
    <citation type="submission" date="2009-08" db="EMBL/GenBank/DDBJ databases">
        <title>The Genome Sequence of Spizellomyces punctatus strain DAOM BR117.</title>
        <authorList>
            <consortium name="The Broad Institute Genome Sequencing Platform"/>
            <person name="Russ C."/>
            <person name="Cuomo C."/>
            <person name="Shea T."/>
            <person name="Young S.K."/>
            <person name="Zeng Q."/>
            <person name="Koehrsen M."/>
            <person name="Haas B."/>
            <person name="Borodovsky M."/>
            <person name="Guigo R."/>
            <person name="Alvarado L."/>
            <person name="Berlin A."/>
            <person name="Bochicchio J."/>
            <person name="Borenstein D."/>
            <person name="Chapman S."/>
            <person name="Chen Z."/>
            <person name="Engels R."/>
            <person name="Freedman E."/>
            <person name="Gellesch M."/>
            <person name="Goldberg J."/>
            <person name="Griggs A."/>
            <person name="Gujja S."/>
            <person name="Heiman D."/>
            <person name="Hepburn T."/>
            <person name="Howarth C."/>
            <person name="Jen D."/>
            <person name="Larson L."/>
            <person name="Lewis B."/>
            <person name="Mehta T."/>
            <person name="Park D."/>
            <person name="Pearson M."/>
            <person name="Roberts A."/>
            <person name="Saif S."/>
            <person name="Shenoy N."/>
            <person name="Sisk P."/>
            <person name="Stolte C."/>
            <person name="Sykes S."/>
            <person name="Thomson T."/>
            <person name="Walk T."/>
            <person name="White J."/>
            <person name="Yandava C."/>
            <person name="Burger G."/>
            <person name="Gray M.W."/>
            <person name="Holland P.W.H."/>
            <person name="King N."/>
            <person name="Lang F.B.F."/>
            <person name="Roger A.J."/>
            <person name="Ruiz-Trillo I."/>
            <person name="Lander E."/>
            <person name="Nusbaum C."/>
        </authorList>
    </citation>
    <scope>NUCLEOTIDE SEQUENCE [LARGE SCALE GENOMIC DNA]</scope>
    <source>
        <strain evidence="2 3">DAOM BR117</strain>
    </source>
</reference>
<dbReference type="InParanoid" id="A0A0L0H760"/>
<evidence type="ECO:0000256" key="1">
    <source>
        <dbReference type="SAM" id="MobiDB-lite"/>
    </source>
</evidence>
<organism evidence="2 3">
    <name type="scientific">Spizellomyces punctatus (strain DAOM BR117)</name>
    <dbReference type="NCBI Taxonomy" id="645134"/>
    <lineage>
        <taxon>Eukaryota</taxon>
        <taxon>Fungi</taxon>
        <taxon>Fungi incertae sedis</taxon>
        <taxon>Chytridiomycota</taxon>
        <taxon>Chytridiomycota incertae sedis</taxon>
        <taxon>Chytridiomycetes</taxon>
        <taxon>Spizellomycetales</taxon>
        <taxon>Spizellomycetaceae</taxon>
        <taxon>Spizellomyces</taxon>
    </lineage>
</organism>
<dbReference type="Proteomes" id="UP000053201">
    <property type="component" value="Unassembled WGS sequence"/>
</dbReference>
<gene>
    <name evidence="2" type="ORF">SPPG_07921</name>
</gene>
<accession>A0A0L0H760</accession>
<dbReference type="GeneID" id="27691104"/>
<sequence length="103" mass="11268">MPAPKNPSHAGSGGYPYGEQEPTLAVEREDPGLIGSFDREFKDEAETGEHPNDFGTGQNRGFASENYPHEKHEEISRKGGHNSSKGTAKPTPNPHENLDNVRE</sequence>
<feature type="compositionally biased region" description="Basic and acidic residues" evidence="1">
    <location>
        <begin position="26"/>
        <end position="52"/>
    </location>
</feature>
<evidence type="ECO:0000313" key="3">
    <source>
        <dbReference type="Proteomes" id="UP000053201"/>
    </source>
</evidence>
<keyword evidence="3" id="KW-1185">Reference proteome</keyword>
<proteinExistence type="predicted"/>